<sequence>MKAAVSLNPEGFLATQDLKDRGWTPALITRFLGEHDRTRPNGLKMGRRRLPPVKLYAEARVAEVERRDDFLAAQARAADARERTERTRTERHARRQRQIEDAAASYTPVIHPEPLRKGAVRRAREPYLAGLDAAFEHHASQIGKLTAAEEDLLQHLLRDRLDDALNAVYAWYPAPGRPSGPATKGREAKASDWREWEWD</sequence>
<accession>A0ABQ3JHY9</accession>
<feature type="region of interest" description="Disordered" evidence="1">
    <location>
        <begin position="173"/>
        <end position="199"/>
    </location>
</feature>
<feature type="region of interest" description="Disordered" evidence="1">
    <location>
        <begin position="76"/>
        <end position="96"/>
    </location>
</feature>
<evidence type="ECO:0000313" key="2">
    <source>
        <dbReference type="EMBL" id="GHF30873.1"/>
    </source>
</evidence>
<dbReference type="Proteomes" id="UP000619376">
    <property type="component" value="Unassembled WGS sequence"/>
</dbReference>
<evidence type="ECO:0000313" key="3">
    <source>
        <dbReference type="Proteomes" id="UP000619376"/>
    </source>
</evidence>
<protein>
    <submittedName>
        <fullName evidence="2">Uncharacterized protein</fullName>
    </submittedName>
</protein>
<feature type="compositionally biased region" description="Basic and acidic residues" evidence="1">
    <location>
        <begin position="184"/>
        <end position="199"/>
    </location>
</feature>
<evidence type="ECO:0000256" key="1">
    <source>
        <dbReference type="SAM" id="MobiDB-lite"/>
    </source>
</evidence>
<organism evidence="2 3">
    <name type="scientific">Deinococcus metalli</name>
    <dbReference type="NCBI Taxonomy" id="1141878"/>
    <lineage>
        <taxon>Bacteria</taxon>
        <taxon>Thermotogati</taxon>
        <taxon>Deinococcota</taxon>
        <taxon>Deinococci</taxon>
        <taxon>Deinococcales</taxon>
        <taxon>Deinococcaceae</taxon>
        <taxon>Deinococcus</taxon>
    </lineage>
</organism>
<comment type="caution">
    <text evidence="2">The sequence shown here is derived from an EMBL/GenBank/DDBJ whole genome shotgun (WGS) entry which is preliminary data.</text>
</comment>
<keyword evidence="3" id="KW-1185">Reference proteome</keyword>
<reference evidence="3" key="1">
    <citation type="journal article" date="2019" name="Int. J. Syst. Evol. Microbiol.">
        <title>The Global Catalogue of Microorganisms (GCM) 10K type strain sequencing project: providing services to taxonomists for standard genome sequencing and annotation.</title>
        <authorList>
            <consortium name="The Broad Institute Genomics Platform"/>
            <consortium name="The Broad Institute Genome Sequencing Center for Infectious Disease"/>
            <person name="Wu L."/>
            <person name="Ma J."/>
        </authorList>
    </citation>
    <scope>NUCLEOTIDE SEQUENCE [LARGE SCALE GENOMIC DNA]</scope>
    <source>
        <strain evidence="3">CGMCC 1.18437</strain>
    </source>
</reference>
<proteinExistence type="predicted"/>
<gene>
    <name evidence="2" type="ORF">GCM10017781_03770</name>
</gene>
<dbReference type="EMBL" id="BNAJ01000001">
    <property type="protein sequence ID" value="GHF30873.1"/>
    <property type="molecule type" value="Genomic_DNA"/>
</dbReference>
<feature type="compositionally biased region" description="Basic and acidic residues" evidence="1">
    <location>
        <begin position="78"/>
        <end position="90"/>
    </location>
</feature>
<name>A0ABQ3JHY9_9DEIO</name>